<dbReference type="NCBIfam" id="TIGR01409">
    <property type="entry name" value="TAT_signal_seq"/>
    <property type="match status" value="1"/>
</dbReference>
<dbReference type="Pfam" id="PF10518">
    <property type="entry name" value="TAT_signal"/>
    <property type="match status" value="1"/>
</dbReference>
<protein>
    <submittedName>
        <fullName evidence="2">Twin-arginine translocation signal domain-containing protein</fullName>
    </submittedName>
</protein>
<keyword evidence="3" id="KW-1185">Reference proteome</keyword>
<evidence type="ECO:0000313" key="3">
    <source>
        <dbReference type="Proteomes" id="UP001596368"/>
    </source>
</evidence>
<dbReference type="Proteomes" id="UP001596368">
    <property type="component" value="Unassembled WGS sequence"/>
</dbReference>
<proteinExistence type="predicted"/>
<feature type="compositionally biased region" description="Basic residues" evidence="1">
    <location>
        <begin position="33"/>
        <end position="50"/>
    </location>
</feature>
<feature type="compositionally biased region" description="Low complexity" evidence="1">
    <location>
        <begin position="51"/>
        <end position="75"/>
    </location>
</feature>
<sequence>MWWGWCPVTVSRRDFIKAAGAGTVAGLASSTWGRHRRSTPSRRSRTRSSRTRTATGSRCTTTSTRTTRSTGRSVTPTARSRVR</sequence>
<dbReference type="InterPro" id="IPR019546">
    <property type="entry name" value="TAT_signal_bac_arc"/>
</dbReference>
<accession>A0ABD5XMF3</accession>
<gene>
    <name evidence="2" type="ORF">ACFQRB_05710</name>
</gene>
<organism evidence="2 3">
    <name type="scientific">Halobaculum litoreum</name>
    <dbReference type="NCBI Taxonomy" id="3031998"/>
    <lineage>
        <taxon>Archaea</taxon>
        <taxon>Methanobacteriati</taxon>
        <taxon>Methanobacteriota</taxon>
        <taxon>Stenosarchaea group</taxon>
        <taxon>Halobacteria</taxon>
        <taxon>Halobacteriales</taxon>
        <taxon>Haloferacaceae</taxon>
        <taxon>Halobaculum</taxon>
    </lineage>
</organism>
<feature type="region of interest" description="Disordered" evidence="1">
    <location>
        <begin position="27"/>
        <end position="83"/>
    </location>
</feature>
<dbReference type="AlphaFoldDB" id="A0ABD5XMF3"/>
<comment type="caution">
    <text evidence="2">The sequence shown here is derived from an EMBL/GenBank/DDBJ whole genome shotgun (WGS) entry which is preliminary data.</text>
</comment>
<evidence type="ECO:0000313" key="2">
    <source>
        <dbReference type="EMBL" id="MFC7136193.1"/>
    </source>
</evidence>
<reference evidence="2 3" key="1">
    <citation type="journal article" date="2019" name="Int. J. Syst. Evol. Microbiol.">
        <title>The Global Catalogue of Microorganisms (GCM) 10K type strain sequencing project: providing services to taxonomists for standard genome sequencing and annotation.</title>
        <authorList>
            <consortium name="The Broad Institute Genomics Platform"/>
            <consortium name="The Broad Institute Genome Sequencing Center for Infectious Disease"/>
            <person name="Wu L."/>
            <person name="Ma J."/>
        </authorList>
    </citation>
    <scope>NUCLEOTIDE SEQUENCE [LARGE SCALE GENOMIC DNA]</scope>
    <source>
        <strain evidence="2 3">DT92</strain>
    </source>
</reference>
<name>A0ABD5XMF3_9EURY</name>
<evidence type="ECO:0000256" key="1">
    <source>
        <dbReference type="SAM" id="MobiDB-lite"/>
    </source>
</evidence>
<dbReference type="EMBL" id="JBHSZG010000001">
    <property type="protein sequence ID" value="MFC7136193.1"/>
    <property type="molecule type" value="Genomic_DNA"/>
</dbReference>